<dbReference type="InterPro" id="IPR031316">
    <property type="entry name" value="FlgM_C"/>
</dbReference>
<name>A0A1W1VKE5_9FIRM</name>
<sequence length="117" mass="13117">MLKFFLGLPIIRYEYAGWGYSGGEKVKIQGQGPINLTPLLNGYIRQVKTGEPGKQETLDRADISSAARFLRELLQRSAELPEVREAKVGELRARILSGTYHVSLDDLVDSILRELKS</sequence>
<accession>A0A1W1VKE5</accession>
<proteinExistence type="predicted"/>
<dbReference type="Pfam" id="PF04316">
    <property type="entry name" value="FlgM"/>
    <property type="match status" value="1"/>
</dbReference>
<gene>
    <name evidence="2" type="ORF">SAMN00808754_0922</name>
</gene>
<keyword evidence="2" id="KW-0966">Cell projection</keyword>
<dbReference type="Proteomes" id="UP000192569">
    <property type="component" value="Chromosome I"/>
</dbReference>
<evidence type="ECO:0000259" key="1">
    <source>
        <dbReference type="Pfam" id="PF04316"/>
    </source>
</evidence>
<keyword evidence="2" id="KW-0282">Flagellum</keyword>
<dbReference type="AlphaFoldDB" id="A0A1W1VKE5"/>
<feature type="domain" description="Anti-sigma-28 factor FlgM C-terminal" evidence="1">
    <location>
        <begin position="59"/>
        <end position="112"/>
    </location>
</feature>
<protein>
    <submittedName>
        <fullName evidence="2">Flagellar biosynthesis anti-sigma factor FlgM</fullName>
    </submittedName>
</protein>
<evidence type="ECO:0000313" key="2">
    <source>
        <dbReference type="EMBL" id="SMB93839.1"/>
    </source>
</evidence>
<organism evidence="2 3">
    <name type="scientific">Thermanaeromonas toyohensis ToBE</name>
    <dbReference type="NCBI Taxonomy" id="698762"/>
    <lineage>
        <taxon>Bacteria</taxon>
        <taxon>Bacillati</taxon>
        <taxon>Bacillota</taxon>
        <taxon>Clostridia</taxon>
        <taxon>Neomoorellales</taxon>
        <taxon>Neomoorellaceae</taxon>
        <taxon>Thermanaeromonas</taxon>
    </lineage>
</organism>
<evidence type="ECO:0000313" key="3">
    <source>
        <dbReference type="Proteomes" id="UP000192569"/>
    </source>
</evidence>
<dbReference type="InterPro" id="IPR035890">
    <property type="entry name" value="Anti-sigma-28_factor_FlgM_sf"/>
</dbReference>
<dbReference type="EMBL" id="LT838272">
    <property type="protein sequence ID" value="SMB93839.1"/>
    <property type="molecule type" value="Genomic_DNA"/>
</dbReference>
<dbReference type="SUPFAM" id="SSF101498">
    <property type="entry name" value="Anti-sigma factor FlgM"/>
    <property type="match status" value="1"/>
</dbReference>
<dbReference type="STRING" id="698762.SAMN00808754_0922"/>
<keyword evidence="2" id="KW-0969">Cilium</keyword>
<keyword evidence="3" id="KW-1185">Reference proteome</keyword>
<reference evidence="2 3" key="1">
    <citation type="submission" date="2017-04" db="EMBL/GenBank/DDBJ databases">
        <authorList>
            <person name="Afonso C.L."/>
            <person name="Miller P.J."/>
            <person name="Scott M.A."/>
            <person name="Spackman E."/>
            <person name="Goraichik I."/>
            <person name="Dimitrov K.M."/>
            <person name="Suarez D.L."/>
            <person name="Swayne D.E."/>
        </authorList>
    </citation>
    <scope>NUCLEOTIDE SEQUENCE [LARGE SCALE GENOMIC DNA]</scope>
    <source>
        <strain evidence="2 3">ToBE</strain>
    </source>
</reference>